<feature type="region of interest" description="Disordered" evidence="1">
    <location>
        <begin position="1"/>
        <end position="172"/>
    </location>
</feature>
<evidence type="ECO:0000256" key="1">
    <source>
        <dbReference type="SAM" id="MobiDB-lite"/>
    </source>
</evidence>
<keyword evidence="2" id="KW-1133">Transmembrane helix</keyword>
<protein>
    <submittedName>
        <fullName evidence="3">Uncharacterized protein</fullName>
    </submittedName>
</protein>
<feature type="compositionally biased region" description="Basic and acidic residues" evidence="1">
    <location>
        <begin position="121"/>
        <end position="167"/>
    </location>
</feature>
<keyword evidence="4" id="KW-1185">Reference proteome</keyword>
<reference evidence="4" key="1">
    <citation type="journal article" date="2008" name="Nat. Genet.">
        <title>The Pristionchus pacificus genome provides a unique perspective on nematode lifestyle and parasitism.</title>
        <authorList>
            <person name="Dieterich C."/>
            <person name="Clifton S.W."/>
            <person name="Schuster L.N."/>
            <person name="Chinwalla A."/>
            <person name="Delehaunty K."/>
            <person name="Dinkelacker I."/>
            <person name="Fulton L."/>
            <person name="Fulton R."/>
            <person name="Godfrey J."/>
            <person name="Minx P."/>
            <person name="Mitreva M."/>
            <person name="Roeseler W."/>
            <person name="Tian H."/>
            <person name="Witte H."/>
            <person name="Yang S.P."/>
            <person name="Wilson R.K."/>
            <person name="Sommer R.J."/>
        </authorList>
    </citation>
    <scope>NUCLEOTIDE SEQUENCE [LARGE SCALE GENOMIC DNA]</scope>
    <source>
        <strain evidence="4">PS312</strain>
    </source>
</reference>
<keyword evidence="2" id="KW-0812">Transmembrane</keyword>
<sequence length="395" mass="44938">MVDPLPHSLPFSLSRTVAMTEKEKEEKKDEKVVEKKPREKPSPSKSDRHPTSSSDSGNQYKKIKLAAGQLPKQQDSDTRRKKLNQLKEQFAQLKSQKKSVRKNVWVKERGGIQVETGPTDEDVKTADVKRDDNPKLEETTAPPVEDKKDEKEKKVEKTPEAEQKEMTARTWNTNLEDAVRSENVACRHALSQTTVGTQSKDENSFKKFFRIISSTSSTKKKKYQGVKNPENDPPPIRSLPIAAPQYEDDYGVQQKFDGYTTRESGNDAVQTLKAQMESKNQSRDRCVRILHWTMKIALILGVIFSILGWIAVYLLTVRISNNEFDIVRTEQACSTQPLEYFPDTIAKNGDRCRKAGIPIADVPWEEIKGGKGRRRKLISGVLYRREAGDDLFENT</sequence>
<organism evidence="3 4">
    <name type="scientific">Pristionchus pacificus</name>
    <name type="common">Parasitic nematode worm</name>
    <dbReference type="NCBI Taxonomy" id="54126"/>
    <lineage>
        <taxon>Eukaryota</taxon>
        <taxon>Metazoa</taxon>
        <taxon>Ecdysozoa</taxon>
        <taxon>Nematoda</taxon>
        <taxon>Chromadorea</taxon>
        <taxon>Rhabditida</taxon>
        <taxon>Rhabditina</taxon>
        <taxon>Diplogasteromorpha</taxon>
        <taxon>Diplogasteroidea</taxon>
        <taxon>Neodiplogasteridae</taxon>
        <taxon>Pristionchus</taxon>
    </lineage>
</organism>
<dbReference type="Proteomes" id="UP000005239">
    <property type="component" value="Unassembled WGS sequence"/>
</dbReference>
<keyword evidence="2" id="KW-0472">Membrane</keyword>
<feature type="transmembrane region" description="Helical" evidence="2">
    <location>
        <begin position="289"/>
        <end position="315"/>
    </location>
</feature>
<evidence type="ECO:0000313" key="4">
    <source>
        <dbReference type="Proteomes" id="UP000005239"/>
    </source>
</evidence>
<feature type="compositionally biased region" description="Basic and acidic residues" evidence="1">
    <location>
        <begin position="20"/>
        <end position="50"/>
    </location>
</feature>
<gene>
    <name evidence="3" type="primary">WBGene00097148</name>
</gene>
<dbReference type="EnsemblMetazoa" id="PPA07594.1">
    <property type="protein sequence ID" value="PPA07594.1"/>
    <property type="gene ID" value="WBGene00097148"/>
</dbReference>
<evidence type="ECO:0000256" key="2">
    <source>
        <dbReference type="SAM" id="Phobius"/>
    </source>
</evidence>
<proteinExistence type="predicted"/>
<reference evidence="3" key="2">
    <citation type="submission" date="2022-06" db="UniProtKB">
        <authorList>
            <consortium name="EnsemblMetazoa"/>
        </authorList>
    </citation>
    <scope>IDENTIFICATION</scope>
    <source>
        <strain evidence="3">PS312</strain>
    </source>
</reference>
<accession>A0A8R1YCA1</accession>
<accession>A0A2A6CBY9</accession>
<dbReference type="AlphaFoldDB" id="A0A2A6CBY9"/>
<name>A0A2A6CBY9_PRIPA</name>
<evidence type="ECO:0000313" key="3">
    <source>
        <dbReference type="EnsemblMetazoa" id="PPA07594.1"/>
    </source>
</evidence>